<dbReference type="EMBL" id="QURL01000003">
    <property type="protein sequence ID" value="RFC64060.1"/>
    <property type="molecule type" value="Genomic_DNA"/>
</dbReference>
<name>A0A371X4B6_9HYPH</name>
<dbReference type="AlphaFoldDB" id="A0A371X4B6"/>
<keyword evidence="4 6" id="KW-0472">Membrane</keyword>
<dbReference type="SUPFAM" id="SSF54427">
    <property type="entry name" value="NTF2-like"/>
    <property type="match status" value="1"/>
</dbReference>
<comment type="caution">
    <text evidence="8">The sequence shown here is derived from an EMBL/GenBank/DDBJ whole genome shotgun (WGS) entry which is preliminary data.</text>
</comment>
<evidence type="ECO:0000256" key="6">
    <source>
        <dbReference type="SAM" id="Phobius"/>
    </source>
</evidence>
<comment type="subcellular location">
    <subcellularLocation>
        <location evidence="1">Membrane</location>
    </subcellularLocation>
</comment>
<evidence type="ECO:0000313" key="8">
    <source>
        <dbReference type="EMBL" id="RFC64060.1"/>
    </source>
</evidence>
<dbReference type="InterPro" id="IPR039544">
    <property type="entry name" value="Tim44-like"/>
</dbReference>
<keyword evidence="3" id="KW-0809">Transit peptide</keyword>
<feature type="region of interest" description="Disordered" evidence="5">
    <location>
        <begin position="28"/>
        <end position="57"/>
    </location>
</feature>
<dbReference type="OrthoDB" id="9798618at2"/>
<evidence type="ECO:0000259" key="7">
    <source>
        <dbReference type="SMART" id="SM00978"/>
    </source>
</evidence>
<keyword evidence="6" id="KW-1133">Transmembrane helix</keyword>
<dbReference type="NCBIfam" id="NF033779">
    <property type="entry name" value="Tim44_TimA_adap"/>
    <property type="match status" value="1"/>
</dbReference>
<dbReference type="GO" id="GO:0051087">
    <property type="term" value="F:protein-folding chaperone binding"/>
    <property type="evidence" value="ECO:0007669"/>
    <property type="project" value="TreeGrafter"/>
</dbReference>
<dbReference type="PANTHER" id="PTHR10721:SF1">
    <property type="entry name" value="MITOCHONDRIAL IMPORT INNER MEMBRANE TRANSLOCASE SUBUNIT TIM44"/>
    <property type="match status" value="1"/>
</dbReference>
<dbReference type="GO" id="GO:0030150">
    <property type="term" value="P:protein import into mitochondrial matrix"/>
    <property type="evidence" value="ECO:0007669"/>
    <property type="project" value="TreeGrafter"/>
</dbReference>
<dbReference type="PIRSF" id="PIRSF031890">
    <property type="entry name" value="UCP031890_transporter_Tim44"/>
    <property type="match status" value="1"/>
</dbReference>
<accession>A0A371X4B6</accession>
<comment type="similarity">
    <text evidence="2">Belongs to the Tim44 family.</text>
</comment>
<dbReference type="Proteomes" id="UP000264310">
    <property type="component" value="Unassembled WGS sequence"/>
</dbReference>
<dbReference type="InterPro" id="IPR016985">
    <property type="entry name" value="UCP031890_Tim44-rel"/>
</dbReference>
<keyword evidence="6" id="KW-0812">Transmembrane</keyword>
<evidence type="ECO:0000256" key="5">
    <source>
        <dbReference type="SAM" id="MobiDB-lite"/>
    </source>
</evidence>
<dbReference type="Gene3D" id="3.10.450.240">
    <property type="match status" value="1"/>
</dbReference>
<feature type="transmembrane region" description="Helical" evidence="6">
    <location>
        <begin position="6"/>
        <end position="23"/>
    </location>
</feature>
<protein>
    <submittedName>
        <fullName evidence="8">Calcium-binding protein</fullName>
    </submittedName>
</protein>
<feature type="compositionally biased region" description="Basic and acidic residues" evidence="5">
    <location>
        <begin position="41"/>
        <end position="53"/>
    </location>
</feature>
<sequence length="241" mass="26821">MSFGTIFIIVLAAIVLFQLYNVLGRRTGNERPPYDPYSRNRTGEAREGERAEDTGGDNVVTLPSRRTGERAEETQVAPRYAKIDKVAEPHTPLNKELRRIQDADPAFDPEEFIEGAKIAYEMVVDAFAQGDRTVLKNLLSPEVYEGFEAAISAREASGETMRSSFIGIDDAKIVSAELRGREALVTTRIISEMISATLDSKGDVLDGDMETVVEVRDIWTFGRDTKSRDPNWKLVGTESED</sequence>
<dbReference type="InterPro" id="IPR007379">
    <property type="entry name" value="Tim44-like_dom"/>
</dbReference>
<feature type="domain" description="Tim44-like" evidence="7">
    <location>
        <begin position="93"/>
        <end position="239"/>
    </location>
</feature>
<dbReference type="SMART" id="SM00978">
    <property type="entry name" value="Tim44"/>
    <property type="match status" value="1"/>
</dbReference>
<dbReference type="InterPro" id="IPR032710">
    <property type="entry name" value="NTF2-like_dom_sf"/>
</dbReference>
<dbReference type="GO" id="GO:0016020">
    <property type="term" value="C:membrane"/>
    <property type="evidence" value="ECO:0007669"/>
    <property type="project" value="UniProtKB-SubCell"/>
</dbReference>
<evidence type="ECO:0000313" key="9">
    <source>
        <dbReference type="Proteomes" id="UP000264310"/>
    </source>
</evidence>
<evidence type="ECO:0000256" key="2">
    <source>
        <dbReference type="ARBA" id="ARBA00009597"/>
    </source>
</evidence>
<gene>
    <name evidence="8" type="ORF">DYI37_06765</name>
</gene>
<organism evidence="8 9">
    <name type="scientific">Fulvimarina endophytica</name>
    <dbReference type="NCBI Taxonomy" id="2293836"/>
    <lineage>
        <taxon>Bacteria</taxon>
        <taxon>Pseudomonadati</taxon>
        <taxon>Pseudomonadota</taxon>
        <taxon>Alphaproteobacteria</taxon>
        <taxon>Hyphomicrobiales</taxon>
        <taxon>Aurantimonadaceae</taxon>
        <taxon>Fulvimarina</taxon>
    </lineage>
</organism>
<reference evidence="8 9" key="1">
    <citation type="submission" date="2018-08" db="EMBL/GenBank/DDBJ databases">
        <title>Fulvimarina sp. 85, whole genome shotgun sequence.</title>
        <authorList>
            <person name="Tuo L."/>
        </authorList>
    </citation>
    <scope>NUCLEOTIDE SEQUENCE [LARGE SCALE GENOMIC DNA]</scope>
    <source>
        <strain evidence="8 9">85</strain>
    </source>
</reference>
<evidence type="ECO:0000256" key="3">
    <source>
        <dbReference type="ARBA" id="ARBA00022946"/>
    </source>
</evidence>
<keyword evidence="9" id="KW-1185">Reference proteome</keyword>
<proteinExistence type="inferred from homology"/>
<evidence type="ECO:0000256" key="4">
    <source>
        <dbReference type="ARBA" id="ARBA00023136"/>
    </source>
</evidence>
<dbReference type="RefSeq" id="WP_116682479.1">
    <property type="nucleotide sequence ID" value="NZ_QURL01000003.1"/>
</dbReference>
<evidence type="ECO:0000256" key="1">
    <source>
        <dbReference type="ARBA" id="ARBA00004370"/>
    </source>
</evidence>
<dbReference type="PANTHER" id="PTHR10721">
    <property type="entry name" value="MITOCHONDRIAL IMPORT INNER MEMBRANE TRANSLOCASE SUBUNIT TIM44"/>
    <property type="match status" value="1"/>
</dbReference>
<dbReference type="Pfam" id="PF04280">
    <property type="entry name" value="Tim44"/>
    <property type="match status" value="1"/>
</dbReference>